<gene>
    <name evidence="1" type="ORF">J4215_04345</name>
</gene>
<protein>
    <submittedName>
        <fullName evidence="1">Uncharacterized protein</fullName>
    </submittedName>
</protein>
<evidence type="ECO:0000313" key="1">
    <source>
        <dbReference type="EMBL" id="MBS3061783.1"/>
    </source>
</evidence>
<proteinExistence type="predicted"/>
<reference evidence="1" key="2">
    <citation type="submission" date="2021-05" db="EMBL/GenBank/DDBJ databases">
        <title>Protein family content uncovers lineage relationships and bacterial pathway maintenance mechanisms in DPANN archaea.</title>
        <authorList>
            <person name="Castelle C.J."/>
            <person name="Meheust R."/>
            <person name="Jaffe A.L."/>
            <person name="Seitz K."/>
            <person name="Gong X."/>
            <person name="Baker B.J."/>
            <person name="Banfield J.F."/>
        </authorList>
    </citation>
    <scope>NUCLEOTIDE SEQUENCE</scope>
    <source>
        <strain evidence="1">RIFCSPLOWO2_01_FULL_AR10_48_17</strain>
    </source>
</reference>
<evidence type="ECO:0000313" key="2">
    <source>
        <dbReference type="Proteomes" id="UP000675968"/>
    </source>
</evidence>
<name>A0A8T4L397_9ARCH</name>
<reference evidence="1" key="1">
    <citation type="submission" date="2021-03" db="EMBL/GenBank/DDBJ databases">
        <authorList>
            <person name="Jaffe A."/>
        </authorList>
    </citation>
    <scope>NUCLEOTIDE SEQUENCE</scope>
    <source>
        <strain evidence="1">RIFCSPLOWO2_01_FULL_AR10_48_17</strain>
    </source>
</reference>
<accession>A0A8T4L397</accession>
<organism evidence="1 2">
    <name type="scientific">Candidatus Iainarchaeum sp</name>
    <dbReference type="NCBI Taxonomy" id="3101447"/>
    <lineage>
        <taxon>Archaea</taxon>
        <taxon>Candidatus Iainarchaeota</taxon>
        <taxon>Candidatus Iainarchaeia</taxon>
        <taxon>Candidatus Iainarchaeales</taxon>
        <taxon>Candidatus Iainarchaeaceae</taxon>
        <taxon>Candidatus Iainarchaeum</taxon>
    </lineage>
</organism>
<dbReference type="EMBL" id="JAGVWC010000010">
    <property type="protein sequence ID" value="MBS3061783.1"/>
    <property type="molecule type" value="Genomic_DNA"/>
</dbReference>
<dbReference type="AlphaFoldDB" id="A0A8T4L397"/>
<comment type="caution">
    <text evidence="1">The sequence shown here is derived from an EMBL/GenBank/DDBJ whole genome shotgun (WGS) entry which is preliminary data.</text>
</comment>
<dbReference type="Proteomes" id="UP000675968">
    <property type="component" value="Unassembled WGS sequence"/>
</dbReference>
<sequence>MPRRISPRVQRLFQQYAAARHQSGGRKIGIGQFQLIVTAPKNESLRAIGKRAHTTRATARNVLVTTRLRNKDRIQGIGIAANTRLRSVETMANGTVLQFIQDQLAHTDKTMRQIAIKAGVNPSTVKKINKKEKIRKNPRSVGGKIAAKQRLEPKWDAIRALLQQKTPEGNFRFTQNEVISRLARQGIRTNHVVVGRIARHVRSEQERNEMRGHAVSPSNRRRAFLEKALRFTRSPIARITQRAITRETRQGRPATQTAIRNAIVNVKRERGLKGMRFQESKTATQKVVRYLMPTGTPRLPIPWEETAKKLEVPIYFLQKTIVNQLLLRKPLHDIVLAERTGLRREKIRQIRLELANENNR</sequence>